<sequence length="20" mass="2317">NPEITTNRFYGPQINNISHT</sequence>
<organism>
    <name type="scientific">Bos taurus</name>
    <name type="common">Bovine</name>
    <dbReference type="NCBI Taxonomy" id="9913"/>
    <lineage>
        <taxon>Eukaryota</taxon>
        <taxon>Metazoa</taxon>
        <taxon>Chordata</taxon>
        <taxon>Craniata</taxon>
        <taxon>Vertebrata</taxon>
        <taxon>Euteleostomi</taxon>
        <taxon>Mammalia</taxon>
        <taxon>Eutheria</taxon>
        <taxon>Laurasiatheria</taxon>
        <taxon>Artiodactyla</taxon>
        <taxon>Ruminantia</taxon>
        <taxon>Pecora</taxon>
        <taxon>Bovidae</taxon>
        <taxon>Bovinae</taxon>
        <taxon>Bos</taxon>
    </lineage>
</organism>
<reference key="1">
    <citation type="journal article" date="1996" name="Biochem. J.">
        <title>Interaction of Ash/Grb-2 via its SH3 domains with neuron-specific p150 and p65.</title>
        <authorList>
            <person name="Miura K."/>
            <person name="Miki H."/>
            <person name="Shimazaki K."/>
            <person name="Kawai N."/>
            <person name="Takenawa T."/>
        </authorList>
    </citation>
    <scope>PROTEIN SEQUENCE</scope>
</reference>
<proteinExistence type="evidence at protein level"/>
<dbReference type="AlphaFoldDB" id="Q9TR04"/>
<dbReference type="HOGENOM" id="CLU_015385_3_1_1"/>
<feature type="region of interest" description="Disordered" evidence="1">
    <location>
        <begin position="1"/>
        <end position="20"/>
    </location>
</feature>
<accession>Q9TR04</accession>
<name>Q9TR04_BOVIN</name>
<protein>
    <submittedName>
        <fullName>Neuron-specific ASH/GRB-2 SH3 domain-binding protein</fullName>
    </submittedName>
</protein>
<evidence type="ECO:0000256" key="1">
    <source>
        <dbReference type="SAM" id="MobiDB-lite"/>
    </source>
</evidence>
<keyword id="KW-0903">Direct protein sequencing</keyword>